<dbReference type="GO" id="GO:0004527">
    <property type="term" value="F:exonuclease activity"/>
    <property type="evidence" value="ECO:0007669"/>
    <property type="project" value="UniProtKB-KW"/>
</dbReference>
<accession>A0A2R4ALR9</accession>
<dbReference type="InterPro" id="IPR027417">
    <property type="entry name" value="P-loop_NTPase"/>
</dbReference>
<keyword evidence="1" id="KW-0269">Exonuclease</keyword>
<keyword evidence="1" id="KW-0540">Nuclease</keyword>
<dbReference type="Gene3D" id="3.40.50.300">
    <property type="entry name" value="P-loop containing nucleotide triphosphate hydrolases"/>
    <property type="match status" value="1"/>
</dbReference>
<name>A0A2R4ALR9_9CAUD</name>
<organism evidence="1 2">
    <name type="scientific">Aeromonas phage AhSzq-1</name>
    <dbReference type="NCBI Taxonomy" id="2138298"/>
    <lineage>
        <taxon>Viruses</taxon>
        <taxon>Duplodnaviria</taxon>
        <taxon>Heunggongvirae</taxon>
        <taxon>Uroviricota</taxon>
        <taxon>Caudoviricetes</taxon>
        <taxon>Demerecviridae</taxon>
        <taxon>Shenzhenvirus</taxon>
        <taxon>Shenzhenvirus AhSzq1</taxon>
    </lineage>
</organism>
<evidence type="ECO:0000313" key="2">
    <source>
        <dbReference type="Proteomes" id="UP000244741"/>
    </source>
</evidence>
<dbReference type="SUPFAM" id="SSF52540">
    <property type="entry name" value="P-loop containing nucleoside triphosphate hydrolases"/>
    <property type="match status" value="1"/>
</dbReference>
<sequence length="104" mass="11569">MFDHGTRVSLKALSSGEKSLVHVATLLAIRDTMVHSYGEDLNLLFLDEVISVLDPEKKDVLVSLLLKITNMSIFLVSHGYSNQLTKSLLVEKHPEGYSTIIQES</sequence>
<dbReference type="EMBL" id="MG676224">
    <property type="protein sequence ID" value="AVR76000.1"/>
    <property type="molecule type" value="Genomic_DNA"/>
</dbReference>
<gene>
    <name evidence="1" type="ORF">AhSzq1_107</name>
</gene>
<dbReference type="Proteomes" id="UP000244741">
    <property type="component" value="Segment"/>
</dbReference>
<evidence type="ECO:0000313" key="1">
    <source>
        <dbReference type="EMBL" id="AVR76000.1"/>
    </source>
</evidence>
<keyword evidence="2" id="KW-1185">Reference proteome</keyword>
<proteinExistence type="predicted"/>
<keyword evidence="1" id="KW-0378">Hydrolase</keyword>
<protein>
    <submittedName>
        <fullName evidence="1">Putative exonuclease subunit 2</fullName>
    </submittedName>
</protein>
<reference evidence="1 2" key="1">
    <citation type="submission" date="2017-12" db="EMBL/GenBank/DDBJ databases">
        <title>Genomic characterization of T5-related Aeromonas hydrophila phages AhSzq-1 and AhSzw-1 and proposal to be two new species.</title>
        <authorList>
            <person name="Chen L."/>
            <person name="Yuan S."/>
            <person name="Ma Y."/>
        </authorList>
    </citation>
    <scope>NUCLEOTIDE SEQUENCE [LARGE SCALE GENOMIC DNA]</scope>
    <source>
        <strain evidence="1">Seawater</strain>
    </source>
</reference>